<sequence>MGGLDARAGLLCDISLSFFQDLFWLVFVRSFQMDSDPVQDALLDRLAQNFSILFSELGGPLEPTAHTCDDTFRDSFLYVYPFVLARMALHALYVHFPGSRHRLTSTYRNRVFVFVFHLLTGLFHSRTATFMRYFARQGPDSQPGTWKPAGCRSVFAQNDDYLFPLHAEEAHPGEGYSTGSLQTPARGDGGQPKSRKSSERSSTDVPLPEIPLPLIDEPPASRFSCPSAPPVRSSHGPPRSGSPPAVHPAQRLMRTPPNGPFASPKKTPETGRRLYEAPRPWPPPIPDPRTTGTPEEPFVEDRPPRGQAHRYESTPSSSVRRQPFQAFRVSPLVRRFTSVSHNIVNRNWLLRRSLPNESLHANPIPPWVQLNGQALLKGYETLKGQTAAALASYKAEAEMRQRDLDNEVVSLVQHSNPQQLYGRVSQIMEDHAQRKTRSHSDARADIRHLLDLTHHSRKKPQVAQENLPQVRREEKRRLEEAVKELRHIHTTLVHDLGLSQEKGTVDGGRPLSPDSPRSQHTDRSISPHAPNLTEGFQHSLIRPSGTPLVWGPERELSGFRRWEMASRVDGSPPPHRRAQRRWELHHGTKMVSVEPRDEDIVTKGDEPLPGRRPMVGHVASAFSQPLYPGEETRLSGGLPTLSDLLLAHS</sequence>
<gene>
    <name evidence="4" type="ORF">PAPYR_11163</name>
</gene>
<feature type="compositionally biased region" description="Basic and acidic residues" evidence="2">
    <location>
        <begin position="299"/>
        <end position="312"/>
    </location>
</feature>
<feature type="transmembrane region" description="Helical" evidence="3">
    <location>
        <begin position="107"/>
        <end position="124"/>
    </location>
</feature>
<dbReference type="Proteomes" id="UP001141327">
    <property type="component" value="Unassembled WGS sequence"/>
</dbReference>
<feature type="region of interest" description="Disordered" evidence="2">
    <location>
        <begin position="172"/>
        <end position="319"/>
    </location>
</feature>
<dbReference type="InterPro" id="IPR029417">
    <property type="entry name" value="FAM227"/>
</dbReference>
<feature type="region of interest" description="Disordered" evidence="2">
    <location>
        <begin position="497"/>
        <end position="533"/>
    </location>
</feature>
<keyword evidence="3" id="KW-0472">Membrane</keyword>
<reference evidence="4" key="1">
    <citation type="journal article" date="2022" name="bioRxiv">
        <title>Genomics of Preaxostyla Flagellates Illuminates Evolutionary Transitions and the Path Towards Mitochondrial Loss.</title>
        <authorList>
            <person name="Novak L.V.F."/>
            <person name="Treitli S.C."/>
            <person name="Pyrih J."/>
            <person name="Halakuc P."/>
            <person name="Pipaliya S.V."/>
            <person name="Vacek V."/>
            <person name="Brzon O."/>
            <person name="Soukal P."/>
            <person name="Eme L."/>
            <person name="Dacks J.B."/>
            <person name="Karnkowska A."/>
            <person name="Elias M."/>
            <person name="Hampl V."/>
        </authorList>
    </citation>
    <scope>NUCLEOTIDE SEQUENCE</scope>
    <source>
        <strain evidence="4">RCP-MX</strain>
    </source>
</reference>
<keyword evidence="5" id="KW-1185">Reference proteome</keyword>
<evidence type="ECO:0000313" key="4">
    <source>
        <dbReference type="EMBL" id="KAJ4454185.1"/>
    </source>
</evidence>
<keyword evidence="3" id="KW-0812">Transmembrane</keyword>
<feature type="transmembrane region" description="Helical" evidence="3">
    <location>
        <begin position="77"/>
        <end position="95"/>
    </location>
</feature>
<name>A0ABQ8UBL0_9EUKA</name>
<evidence type="ECO:0000313" key="5">
    <source>
        <dbReference type="Proteomes" id="UP001141327"/>
    </source>
</evidence>
<evidence type="ECO:0000256" key="3">
    <source>
        <dbReference type="SAM" id="Phobius"/>
    </source>
</evidence>
<organism evidence="4 5">
    <name type="scientific">Paratrimastix pyriformis</name>
    <dbReference type="NCBI Taxonomy" id="342808"/>
    <lineage>
        <taxon>Eukaryota</taxon>
        <taxon>Metamonada</taxon>
        <taxon>Preaxostyla</taxon>
        <taxon>Paratrimastigidae</taxon>
        <taxon>Paratrimastix</taxon>
    </lineage>
</organism>
<keyword evidence="3" id="KW-1133">Transmembrane helix</keyword>
<accession>A0ABQ8UBL0</accession>
<feature type="compositionally biased region" description="Basic and acidic residues" evidence="2">
    <location>
        <begin position="266"/>
        <end position="276"/>
    </location>
</feature>
<feature type="compositionally biased region" description="Low complexity" evidence="2">
    <location>
        <begin position="230"/>
        <end position="244"/>
    </location>
</feature>
<evidence type="ECO:0000256" key="1">
    <source>
        <dbReference type="ARBA" id="ARBA00008666"/>
    </source>
</evidence>
<dbReference type="EMBL" id="JAPMOS010000177">
    <property type="protein sequence ID" value="KAJ4454185.1"/>
    <property type="molecule type" value="Genomic_DNA"/>
</dbReference>
<comment type="caution">
    <text evidence="4">The sequence shown here is derived from an EMBL/GenBank/DDBJ whole genome shotgun (WGS) entry which is preliminary data.</text>
</comment>
<evidence type="ECO:0000256" key="2">
    <source>
        <dbReference type="SAM" id="MobiDB-lite"/>
    </source>
</evidence>
<dbReference type="Pfam" id="PF14922">
    <property type="entry name" value="FWWh"/>
    <property type="match status" value="1"/>
</dbReference>
<comment type="similarity">
    <text evidence="1">Belongs to the FAM227 family.</text>
</comment>
<proteinExistence type="inferred from homology"/>
<protein>
    <submittedName>
        <fullName evidence="4">Uncharacterized protein</fullName>
    </submittedName>
</protein>